<name>A0AAE1N5D1_9FABA</name>
<evidence type="ECO:0000256" key="5">
    <source>
        <dbReference type="ARBA" id="ARBA00022692"/>
    </source>
</evidence>
<organism evidence="24 25">
    <name type="scientific">Acacia crassicarpa</name>
    <name type="common">northern wattle</name>
    <dbReference type="NCBI Taxonomy" id="499986"/>
    <lineage>
        <taxon>Eukaryota</taxon>
        <taxon>Viridiplantae</taxon>
        <taxon>Streptophyta</taxon>
        <taxon>Embryophyta</taxon>
        <taxon>Tracheophyta</taxon>
        <taxon>Spermatophyta</taxon>
        <taxon>Magnoliopsida</taxon>
        <taxon>eudicotyledons</taxon>
        <taxon>Gunneridae</taxon>
        <taxon>Pentapetalae</taxon>
        <taxon>rosids</taxon>
        <taxon>fabids</taxon>
        <taxon>Fabales</taxon>
        <taxon>Fabaceae</taxon>
        <taxon>Caesalpinioideae</taxon>
        <taxon>mimosoid clade</taxon>
        <taxon>Acacieae</taxon>
        <taxon>Acacia</taxon>
    </lineage>
</organism>
<feature type="domain" description="Bulb-type lectin" evidence="23">
    <location>
        <begin position="31"/>
        <end position="153"/>
    </location>
</feature>
<protein>
    <recommendedName>
        <fullName evidence="18">Receptor-like serine/threonine-protein kinase</fullName>
        <ecNumber evidence="18">2.7.11.1</ecNumber>
    </recommendedName>
</protein>
<evidence type="ECO:0000256" key="14">
    <source>
        <dbReference type="ARBA" id="ARBA00023170"/>
    </source>
</evidence>
<dbReference type="PROSITE" id="PS50011">
    <property type="entry name" value="PROTEIN_KINASE_DOM"/>
    <property type="match status" value="1"/>
</dbReference>
<evidence type="ECO:0000259" key="23">
    <source>
        <dbReference type="PROSITE" id="PS50927"/>
    </source>
</evidence>
<dbReference type="InterPro" id="IPR017441">
    <property type="entry name" value="Protein_kinase_ATP_BS"/>
</dbReference>
<evidence type="ECO:0000256" key="11">
    <source>
        <dbReference type="ARBA" id="ARBA00022989"/>
    </source>
</evidence>
<feature type="binding site" evidence="19">
    <location>
        <position position="540"/>
    </location>
    <ligand>
        <name>ATP</name>
        <dbReference type="ChEBI" id="CHEBI:30616"/>
    </ligand>
</feature>
<keyword evidence="3" id="KW-0245">EGF-like domain</keyword>
<reference evidence="24" key="1">
    <citation type="submission" date="2023-10" db="EMBL/GenBank/DDBJ databases">
        <title>Chromosome-level genome of the transformable northern wattle, Acacia crassicarpa.</title>
        <authorList>
            <person name="Massaro I."/>
            <person name="Sinha N.R."/>
            <person name="Poethig S."/>
            <person name="Leichty A.R."/>
        </authorList>
    </citation>
    <scope>NUCLEOTIDE SEQUENCE</scope>
    <source>
        <strain evidence="24">Acra3RX</strain>
        <tissue evidence="24">Leaf</tissue>
    </source>
</reference>
<dbReference type="Pfam" id="PF00069">
    <property type="entry name" value="Pkinase"/>
    <property type="match status" value="1"/>
</dbReference>
<keyword evidence="15" id="KW-0325">Glycoprotein</keyword>
<dbReference type="SMART" id="SM00220">
    <property type="entry name" value="S_TKc"/>
    <property type="match status" value="1"/>
</dbReference>
<evidence type="ECO:0000256" key="10">
    <source>
        <dbReference type="ARBA" id="ARBA00022840"/>
    </source>
</evidence>
<dbReference type="GO" id="GO:0030246">
    <property type="term" value="F:carbohydrate binding"/>
    <property type="evidence" value="ECO:0007669"/>
    <property type="project" value="UniProtKB-KW"/>
</dbReference>
<dbReference type="SUPFAM" id="SSF56112">
    <property type="entry name" value="Protein kinase-like (PK-like)"/>
    <property type="match status" value="1"/>
</dbReference>
<dbReference type="InterPro" id="IPR008271">
    <property type="entry name" value="Ser/Thr_kinase_AS"/>
</dbReference>
<dbReference type="PROSITE" id="PS00108">
    <property type="entry name" value="PROTEIN_KINASE_ST"/>
    <property type="match status" value="1"/>
</dbReference>
<evidence type="ECO:0000256" key="15">
    <source>
        <dbReference type="ARBA" id="ARBA00023180"/>
    </source>
</evidence>
<keyword evidence="11 20" id="KW-1133">Transmembrane helix</keyword>
<evidence type="ECO:0000256" key="21">
    <source>
        <dbReference type="SAM" id="SignalP"/>
    </source>
</evidence>
<keyword evidence="2 18" id="KW-0723">Serine/threonine-protein kinase</keyword>
<evidence type="ECO:0000256" key="17">
    <source>
        <dbReference type="ARBA" id="ARBA00048679"/>
    </source>
</evidence>
<evidence type="ECO:0000256" key="20">
    <source>
        <dbReference type="SAM" id="Phobius"/>
    </source>
</evidence>
<dbReference type="CDD" id="cd14066">
    <property type="entry name" value="STKc_IRAK"/>
    <property type="match status" value="1"/>
</dbReference>
<dbReference type="GO" id="GO:0004674">
    <property type="term" value="F:protein serine/threonine kinase activity"/>
    <property type="evidence" value="ECO:0007669"/>
    <property type="project" value="UniProtKB-KW"/>
</dbReference>
<evidence type="ECO:0000256" key="3">
    <source>
        <dbReference type="ARBA" id="ARBA00022536"/>
    </source>
</evidence>
<keyword evidence="7" id="KW-0430">Lectin</keyword>
<evidence type="ECO:0000256" key="4">
    <source>
        <dbReference type="ARBA" id="ARBA00022679"/>
    </source>
</evidence>
<dbReference type="AlphaFoldDB" id="A0AAE1N5D1"/>
<evidence type="ECO:0000256" key="19">
    <source>
        <dbReference type="PROSITE-ProRule" id="PRU10141"/>
    </source>
</evidence>
<feature type="chain" id="PRO_5041897989" description="Receptor-like serine/threonine-protein kinase" evidence="21">
    <location>
        <begin position="29"/>
        <end position="797"/>
    </location>
</feature>
<dbReference type="EMBL" id="JAWXYG010000001">
    <property type="protein sequence ID" value="KAK4283658.1"/>
    <property type="molecule type" value="Genomic_DNA"/>
</dbReference>
<dbReference type="SUPFAM" id="SSF51110">
    <property type="entry name" value="alpha-D-mannose-specific plant lectins"/>
    <property type="match status" value="1"/>
</dbReference>
<evidence type="ECO:0000256" key="6">
    <source>
        <dbReference type="ARBA" id="ARBA00022729"/>
    </source>
</evidence>
<accession>A0AAE1N5D1</accession>
<keyword evidence="5 20" id="KW-0812">Transmembrane</keyword>
<evidence type="ECO:0000256" key="9">
    <source>
        <dbReference type="ARBA" id="ARBA00022777"/>
    </source>
</evidence>
<dbReference type="Gene3D" id="2.90.10.10">
    <property type="entry name" value="Bulb-type lectin domain"/>
    <property type="match status" value="2"/>
</dbReference>
<keyword evidence="14" id="KW-0675">Receptor</keyword>
<keyword evidence="25" id="KW-1185">Reference proteome</keyword>
<comment type="catalytic activity">
    <reaction evidence="17 18">
        <text>L-seryl-[protein] + ATP = O-phospho-L-seryl-[protein] + ADP + H(+)</text>
        <dbReference type="Rhea" id="RHEA:17989"/>
        <dbReference type="Rhea" id="RHEA-COMP:9863"/>
        <dbReference type="Rhea" id="RHEA-COMP:11604"/>
        <dbReference type="ChEBI" id="CHEBI:15378"/>
        <dbReference type="ChEBI" id="CHEBI:29999"/>
        <dbReference type="ChEBI" id="CHEBI:30616"/>
        <dbReference type="ChEBI" id="CHEBI:83421"/>
        <dbReference type="ChEBI" id="CHEBI:456216"/>
        <dbReference type="EC" id="2.7.11.1"/>
    </reaction>
</comment>
<dbReference type="FunFam" id="1.10.510.10:FF:000237">
    <property type="entry name" value="G-type lectin S-receptor-like serine/threonine-protein kinase"/>
    <property type="match status" value="1"/>
</dbReference>
<evidence type="ECO:0000256" key="1">
    <source>
        <dbReference type="ARBA" id="ARBA00004479"/>
    </source>
</evidence>
<comment type="similarity">
    <text evidence="18">Belongs to the protein kinase superfamily. Ser/Thr protein kinase family.</text>
</comment>
<sequence>MHLTMAFAQLYSMLLSLLFALCSPSVLSQTSSNITPGNSLIAGEDGSLWASPSAEFAFGFKQIEENGFLLAIWFNKIPEQTIVWSVDGQNLAPKGSKVELTSNAWFRLVDPNGKQLWDASLSRTRVVAYAAMLDSGNFVLCGQDSHNLWQSFEQPTDTILPGQVLNQPAQLVARYLPTNYSRGRFLFNLQPDGNLLLYTTFFPTDLVNFAYWSTQAFGTGFSLIFNLSGYIILRADNGTIISTISSNTLSTQNFYQRAVLDYDGVFRHYIYPKNSGSSTGSWSTFSVTPSNICLRVNGVMGSGACGFNSYCTFDGTNKSCQCPNGYSFIDPYDVMKGCKQDFVSQSCDQTSREIDLFDFLEIPNMDWPFSDSEQFELVSEDWCKQECLADCFCSSVIFKNGYCWKKKQPLSNGRVDPSIRGKALIKIRKDNATLILKDNNKDNDRSQLIIIGSTLLSSSVFLNLVLLVVACLVAYRCGRSNPKGDQAVQLTSTMNLRSFTYEELWKGTKGFTEELGRGAFSIVYKGFLPNTPGNLIAVKKLNMVKGSEKEFEAEVSAIGRTHHRNLVQLLGFCNEGEDRLLVYEFMSRGTLAKFLFKDQRPTWYQRVDIAIGIAKGLLYLHEDCSTQIIHCDIKPQNILLDDAYTARISDFGLAKLLKIDQTVTTTAIRGTKGYVAIEWFKNKPITIKVDVYSFGVVLLELICCRKNFDMNVEDEHKMVLIDWVYDCFHYGKLDLLVEDDEEAQIYMKKVEEYVKIGLWCIQEDPSGRPTMKQVVQMLEGFMDVSNPPYLSSFTSQR</sequence>
<keyword evidence="6 21" id="KW-0732">Signal</keyword>
<feature type="transmembrane region" description="Helical" evidence="20">
    <location>
        <begin position="448"/>
        <end position="475"/>
    </location>
</feature>
<comment type="subcellular location">
    <subcellularLocation>
        <location evidence="1">Membrane</location>
        <topology evidence="1">Single-pass type I membrane protein</topology>
    </subcellularLocation>
</comment>
<evidence type="ECO:0000313" key="25">
    <source>
        <dbReference type="Proteomes" id="UP001293593"/>
    </source>
</evidence>
<dbReference type="FunFam" id="3.30.200.20:FF:000059">
    <property type="entry name" value="S-receptor-like serine/threonine-protein kinase"/>
    <property type="match status" value="1"/>
</dbReference>
<dbReference type="Gene3D" id="1.10.510.10">
    <property type="entry name" value="Transferase(Phosphotransferase) domain 1"/>
    <property type="match status" value="1"/>
</dbReference>
<keyword evidence="13" id="KW-1015">Disulfide bond</keyword>
<dbReference type="InterPro" id="IPR011009">
    <property type="entry name" value="Kinase-like_dom_sf"/>
</dbReference>
<gene>
    <name evidence="24" type="ORF">QN277_000585</name>
</gene>
<evidence type="ECO:0000256" key="13">
    <source>
        <dbReference type="ARBA" id="ARBA00023157"/>
    </source>
</evidence>
<comment type="catalytic activity">
    <reaction evidence="16 18">
        <text>L-threonyl-[protein] + ATP = O-phospho-L-threonyl-[protein] + ADP + H(+)</text>
        <dbReference type="Rhea" id="RHEA:46608"/>
        <dbReference type="Rhea" id="RHEA-COMP:11060"/>
        <dbReference type="Rhea" id="RHEA-COMP:11605"/>
        <dbReference type="ChEBI" id="CHEBI:15378"/>
        <dbReference type="ChEBI" id="CHEBI:30013"/>
        <dbReference type="ChEBI" id="CHEBI:30616"/>
        <dbReference type="ChEBI" id="CHEBI:61977"/>
        <dbReference type="ChEBI" id="CHEBI:456216"/>
        <dbReference type="EC" id="2.7.11.1"/>
    </reaction>
</comment>
<evidence type="ECO:0000256" key="2">
    <source>
        <dbReference type="ARBA" id="ARBA00022527"/>
    </source>
</evidence>
<dbReference type="CDD" id="cd01098">
    <property type="entry name" value="PAN_AP_plant"/>
    <property type="match status" value="1"/>
</dbReference>
<dbReference type="SMART" id="SM00108">
    <property type="entry name" value="B_lectin"/>
    <property type="match status" value="1"/>
</dbReference>
<comment type="caution">
    <text evidence="24">The sequence shown here is derived from an EMBL/GenBank/DDBJ whole genome shotgun (WGS) entry which is preliminary data.</text>
</comment>
<dbReference type="InterPro" id="IPR001480">
    <property type="entry name" value="Bulb-type_lectin_dom"/>
</dbReference>
<dbReference type="Pfam" id="PF01453">
    <property type="entry name" value="B_lectin"/>
    <property type="match status" value="1"/>
</dbReference>
<evidence type="ECO:0000259" key="22">
    <source>
        <dbReference type="PROSITE" id="PS50011"/>
    </source>
</evidence>
<dbReference type="InterPro" id="IPR051343">
    <property type="entry name" value="G-type_lectin_kinases/EP1-like"/>
</dbReference>
<evidence type="ECO:0000256" key="7">
    <source>
        <dbReference type="ARBA" id="ARBA00022734"/>
    </source>
</evidence>
<keyword evidence="8 18" id="KW-0547">Nucleotide-binding</keyword>
<dbReference type="EC" id="2.7.11.1" evidence="18"/>
<dbReference type="InterPro" id="IPR024171">
    <property type="entry name" value="SRK-like_kinase"/>
</dbReference>
<dbReference type="GO" id="GO:0016020">
    <property type="term" value="C:membrane"/>
    <property type="evidence" value="ECO:0007669"/>
    <property type="project" value="UniProtKB-SubCell"/>
</dbReference>
<dbReference type="InterPro" id="IPR000719">
    <property type="entry name" value="Prot_kinase_dom"/>
</dbReference>
<keyword evidence="12 20" id="KW-0472">Membrane</keyword>
<feature type="signal peptide" evidence="21">
    <location>
        <begin position="1"/>
        <end position="28"/>
    </location>
</feature>
<dbReference type="PANTHER" id="PTHR47976:SF108">
    <property type="entry name" value="G-TYPE LECTIN S-RECEPTOR-LIKE SERINE_THREONINE-PROTEIN KINASE LECRK1"/>
    <property type="match status" value="1"/>
</dbReference>
<evidence type="ECO:0000256" key="8">
    <source>
        <dbReference type="ARBA" id="ARBA00022741"/>
    </source>
</evidence>
<proteinExistence type="inferred from homology"/>
<keyword evidence="9 18" id="KW-0418">Kinase</keyword>
<evidence type="ECO:0000256" key="18">
    <source>
        <dbReference type="PIRNR" id="PIRNR000641"/>
    </source>
</evidence>
<dbReference type="PIRSF" id="PIRSF000641">
    <property type="entry name" value="SRK"/>
    <property type="match status" value="1"/>
</dbReference>
<dbReference type="PROSITE" id="PS50927">
    <property type="entry name" value="BULB_LECTIN"/>
    <property type="match status" value="1"/>
</dbReference>
<evidence type="ECO:0000256" key="12">
    <source>
        <dbReference type="ARBA" id="ARBA00023136"/>
    </source>
</evidence>
<dbReference type="FunFam" id="2.90.10.10:FF:000013">
    <property type="entry name" value="G-type lectin S-receptor-like serine/threonine-protein kinase LECRK1"/>
    <property type="match status" value="1"/>
</dbReference>
<keyword evidence="10 18" id="KW-0067">ATP-binding</keyword>
<dbReference type="Proteomes" id="UP001293593">
    <property type="component" value="Unassembled WGS sequence"/>
</dbReference>
<evidence type="ECO:0000313" key="24">
    <source>
        <dbReference type="EMBL" id="KAK4283658.1"/>
    </source>
</evidence>
<dbReference type="FunFam" id="2.90.10.10:FF:000041">
    <property type="entry name" value="Uncharacterized protein"/>
    <property type="match status" value="1"/>
</dbReference>
<keyword evidence="4 18" id="KW-0808">Transferase</keyword>
<evidence type="ECO:0000256" key="16">
    <source>
        <dbReference type="ARBA" id="ARBA00047899"/>
    </source>
</evidence>
<feature type="domain" description="Protein kinase" evidence="22">
    <location>
        <begin position="509"/>
        <end position="782"/>
    </location>
</feature>
<dbReference type="PANTHER" id="PTHR47976">
    <property type="entry name" value="G-TYPE LECTIN S-RECEPTOR-LIKE SERINE/THREONINE-PROTEIN KINASE SD2-5"/>
    <property type="match status" value="1"/>
</dbReference>
<dbReference type="Gene3D" id="3.30.200.20">
    <property type="entry name" value="Phosphorylase Kinase, domain 1"/>
    <property type="match status" value="1"/>
</dbReference>
<dbReference type="GO" id="GO:0005524">
    <property type="term" value="F:ATP binding"/>
    <property type="evidence" value="ECO:0007669"/>
    <property type="project" value="UniProtKB-UniRule"/>
</dbReference>
<dbReference type="PROSITE" id="PS00107">
    <property type="entry name" value="PROTEIN_KINASE_ATP"/>
    <property type="match status" value="1"/>
</dbReference>
<dbReference type="InterPro" id="IPR036426">
    <property type="entry name" value="Bulb-type_lectin_dom_sf"/>
</dbReference>